<dbReference type="AlphaFoldDB" id="A0A1G6G147"/>
<dbReference type="GO" id="GO:0046872">
    <property type="term" value="F:metal ion binding"/>
    <property type="evidence" value="ECO:0007669"/>
    <property type="project" value="UniProtKB-KW"/>
</dbReference>
<proteinExistence type="predicted"/>
<dbReference type="InterPro" id="IPR012334">
    <property type="entry name" value="Pectin_lyas_fold"/>
</dbReference>
<dbReference type="PANTHER" id="PTHR42970">
    <property type="entry name" value="PECTATE LYASE C-RELATED"/>
    <property type="match status" value="1"/>
</dbReference>
<protein>
    <recommendedName>
        <fullName evidence="7">Pectate lyase</fullName>
    </recommendedName>
</protein>
<feature type="signal peptide" evidence="4">
    <location>
        <begin position="1"/>
        <end position="21"/>
    </location>
</feature>
<keyword evidence="2" id="KW-0325">Glycoprotein</keyword>
<dbReference type="InterPro" id="IPR052063">
    <property type="entry name" value="Polysaccharide_Lyase_1"/>
</dbReference>
<evidence type="ECO:0000256" key="2">
    <source>
        <dbReference type="ARBA" id="ARBA00023180"/>
    </source>
</evidence>
<name>A0A1G6G147_BACOV</name>
<evidence type="ECO:0000313" key="5">
    <source>
        <dbReference type="EMBL" id="SDB75734.1"/>
    </source>
</evidence>
<keyword evidence="1" id="KW-0479">Metal-binding</keyword>
<dbReference type="Proteomes" id="UP000183670">
    <property type="component" value="Unassembled WGS sequence"/>
</dbReference>
<feature type="chain" id="PRO_5010370552" description="Pectate lyase" evidence="4">
    <location>
        <begin position="22"/>
        <end position="546"/>
    </location>
</feature>
<feature type="region of interest" description="Disordered" evidence="3">
    <location>
        <begin position="26"/>
        <end position="68"/>
    </location>
</feature>
<accession>A0A1G6G147</accession>
<evidence type="ECO:0000256" key="1">
    <source>
        <dbReference type="ARBA" id="ARBA00022723"/>
    </source>
</evidence>
<evidence type="ECO:0000256" key="3">
    <source>
        <dbReference type="SAM" id="MobiDB-lite"/>
    </source>
</evidence>
<gene>
    <name evidence="5" type="ORF">SAMN05192581_1003143</name>
</gene>
<dbReference type="RefSeq" id="WP_074556731.1">
    <property type="nucleotide sequence ID" value="NZ_FMYE01000003.1"/>
</dbReference>
<dbReference type="SUPFAM" id="SSF51126">
    <property type="entry name" value="Pectin lyase-like"/>
    <property type="match status" value="1"/>
</dbReference>
<organism evidence="5 6">
    <name type="scientific">Bacteroides ovatus</name>
    <dbReference type="NCBI Taxonomy" id="28116"/>
    <lineage>
        <taxon>Bacteria</taxon>
        <taxon>Pseudomonadati</taxon>
        <taxon>Bacteroidota</taxon>
        <taxon>Bacteroidia</taxon>
        <taxon>Bacteroidales</taxon>
        <taxon>Bacteroidaceae</taxon>
        <taxon>Bacteroides</taxon>
    </lineage>
</organism>
<keyword evidence="4" id="KW-0732">Signal</keyword>
<evidence type="ECO:0008006" key="7">
    <source>
        <dbReference type="Google" id="ProtNLM"/>
    </source>
</evidence>
<reference evidence="5 6" key="1">
    <citation type="submission" date="2016-10" db="EMBL/GenBank/DDBJ databases">
        <authorList>
            <person name="de Groot N.N."/>
        </authorList>
    </citation>
    <scope>NUCLEOTIDE SEQUENCE [LARGE SCALE GENOMIC DNA]</scope>
    <source>
        <strain evidence="5 6">NLAE-zl-C500</strain>
    </source>
</reference>
<dbReference type="Gene3D" id="2.160.20.10">
    <property type="entry name" value="Single-stranded right-handed beta-helix, Pectin lyase-like"/>
    <property type="match status" value="1"/>
</dbReference>
<sequence length="546" mass="59414">MKNNKVKFIFVALLFATQVESFSSCSTSSVNEDNKEQETPPDSPSVSPPVEETAYAFPGAEGGGMNTTGGRGGKVYIVRSLEDSKAPGTLRYAIEQKEPRIIVFCISGTIYLKSTLDIRNGDVTIAGQTAPGDGICLAHFPVNVSADNVILRYLRFRMGDTDLLGSSASDGADALGGRQKNNIMIDHCSISWSTDECASFYDNTNFTMQWCIISESLRLSGHTKGPHGYGGIWGGVNASYHHNLMAHHDSRTPRFGSGVKYQGQERTDMRNNVIYNWSGNGCYGGAAMGINIVDNYYKPGPATDAKVANRVMAIDISSSDGDFAPIKGVLGQYHISRNYFEAGNQLTEAAAAKVNKDNWTGIRNNTGHSLDELKRDTPVEVDAVTTHTAQKAYELVLKYAGCSLKRDDIDTRIVEETRTGTAQFIGKNEHNGLGDAPCPNGPCEHCDKGIIHWKSQNYPKGGLIDSQKDLKPSGAGSDWSAWPTLKSLPQVTDSDNDGMPDEWETANGLNPNKYDANGRNLSTAYDNIEVYINSLVETITNTQNKK</sequence>
<dbReference type="PANTHER" id="PTHR42970:SF1">
    <property type="entry name" value="PECTATE LYASE C-RELATED"/>
    <property type="match status" value="1"/>
</dbReference>
<evidence type="ECO:0000313" key="6">
    <source>
        <dbReference type="Proteomes" id="UP000183670"/>
    </source>
</evidence>
<dbReference type="InterPro" id="IPR011050">
    <property type="entry name" value="Pectin_lyase_fold/virulence"/>
</dbReference>
<evidence type="ECO:0000256" key="4">
    <source>
        <dbReference type="SAM" id="SignalP"/>
    </source>
</evidence>
<dbReference type="EMBL" id="FMYE01000003">
    <property type="protein sequence ID" value="SDB75734.1"/>
    <property type="molecule type" value="Genomic_DNA"/>
</dbReference>